<organism evidence="11 12">
    <name type="scientific">Wansuia hejianensis</name>
    <dbReference type="NCBI Taxonomy" id="2763667"/>
    <lineage>
        <taxon>Bacteria</taxon>
        <taxon>Bacillati</taxon>
        <taxon>Bacillota</taxon>
        <taxon>Clostridia</taxon>
        <taxon>Lachnospirales</taxon>
        <taxon>Lachnospiraceae</taxon>
        <taxon>Wansuia</taxon>
    </lineage>
</organism>
<evidence type="ECO:0000256" key="2">
    <source>
        <dbReference type="ARBA" id="ARBA00001946"/>
    </source>
</evidence>
<dbReference type="Gene3D" id="3.60.10.10">
    <property type="entry name" value="Endonuclease/exonuclease/phosphatase"/>
    <property type="match status" value="1"/>
</dbReference>
<keyword evidence="5" id="KW-0227">DNA damage</keyword>
<keyword evidence="6" id="KW-0378">Hydrolase</keyword>
<evidence type="ECO:0000256" key="8">
    <source>
        <dbReference type="ARBA" id="ARBA00023204"/>
    </source>
</evidence>
<dbReference type="KEGG" id="whj:H9Q79_04440"/>
<dbReference type="EMBL" id="CP060635">
    <property type="protein sequence ID" value="QNM09544.1"/>
    <property type="molecule type" value="Genomic_DNA"/>
</dbReference>
<evidence type="ECO:0000256" key="1">
    <source>
        <dbReference type="ARBA" id="ARBA00001936"/>
    </source>
</evidence>
<dbReference type="InterPro" id="IPR036691">
    <property type="entry name" value="Endo/exonu/phosph_ase_sf"/>
</dbReference>
<evidence type="ECO:0000259" key="10">
    <source>
        <dbReference type="Pfam" id="PF03372"/>
    </source>
</evidence>
<dbReference type="InterPro" id="IPR005135">
    <property type="entry name" value="Endo/exonuclease/phosphatase"/>
</dbReference>
<keyword evidence="7" id="KW-0460">Magnesium</keyword>
<sequence>MSGKVKRILKITAIVIGVILLLLAGGIVYLTVREYRPEAVEKVNPGSGARTLAEGEALTVLTFNTGYAGLSRNEDFFMDGGSKVKPESRELVEENLRGISAILELHDADVCFLQEVDRNSSRSYHIDEQAYYEETLGLTGMFGCNYKCDFVPYPLPPIGKVNSGLVTFTDYGVSEASRISLPESFSWPVKTCNLKRCMLEARIPVEGTDRELVLINFHLEAYDSGEGKEAQSRILAEKLKEEYDKGNYVIAGGDFNQTFEMIDGYPIHNQEDWVPGVIGQADLPAGFTFAVSDNVPTCRLLNAPYSGNYQDSQVYVLDGFIVSDNLEVSRIENIDTDFQYTDHQPALLKVKLK</sequence>
<name>A0A7G9GFG2_9FIRM</name>
<keyword evidence="9" id="KW-1133">Transmembrane helix</keyword>
<comment type="cofactor">
    <cofactor evidence="1">
        <name>Mn(2+)</name>
        <dbReference type="ChEBI" id="CHEBI:29035"/>
    </cofactor>
</comment>
<keyword evidence="3" id="KW-0540">Nuclease</keyword>
<keyword evidence="4" id="KW-0479">Metal-binding</keyword>
<keyword evidence="9" id="KW-0812">Transmembrane</keyword>
<accession>A0A7G9GFG2</accession>
<protein>
    <submittedName>
        <fullName evidence="11">Endonuclease</fullName>
    </submittedName>
</protein>
<gene>
    <name evidence="11" type="ORF">H9Q79_04440</name>
</gene>
<feature type="transmembrane region" description="Helical" evidence="9">
    <location>
        <begin position="12"/>
        <end position="32"/>
    </location>
</feature>
<dbReference type="GO" id="GO:0046872">
    <property type="term" value="F:metal ion binding"/>
    <property type="evidence" value="ECO:0007669"/>
    <property type="project" value="UniProtKB-KW"/>
</dbReference>
<dbReference type="SUPFAM" id="SSF56219">
    <property type="entry name" value="DNase I-like"/>
    <property type="match status" value="1"/>
</dbReference>
<evidence type="ECO:0000313" key="11">
    <source>
        <dbReference type="EMBL" id="QNM09544.1"/>
    </source>
</evidence>
<dbReference type="Proteomes" id="UP000515860">
    <property type="component" value="Chromosome"/>
</dbReference>
<dbReference type="PANTHER" id="PTHR15822:SF4">
    <property type="entry name" value="TYROSYL-DNA PHOSPHODIESTERASE 2"/>
    <property type="match status" value="1"/>
</dbReference>
<keyword evidence="8" id="KW-0234">DNA repair</keyword>
<evidence type="ECO:0000256" key="5">
    <source>
        <dbReference type="ARBA" id="ARBA00022763"/>
    </source>
</evidence>
<keyword evidence="12" id="KW-1185">Reference proteome</keyword>
<dbReference type="GO" id="GO:0004519">
    <property type="term" value="F:endonuclease activity"/>
    <property type="evidence" value="ECO:0007669"/>
    <property type="project" value="UniProtKB-KW"/>
</dbReference>
<keyword evidence="11" id="KW-0255">Endonuclease</keyword>
<evidence type="ECO:0000313" key="12">
    <source>
        <dbReference type="Proteomes" id="UP000515860"/>
    </source>
</evidence>
<dbReference type="GO" id="GO:0016787">
    <property type="term" value="F:hydrolase activity"/>
    <property type="evidence" value="ECO:0007669"/>
    <property type="project" value="UniProtKB-KW"/>
</dbReference>
<proteinExistence type="predicted"/>
<dbReference type="InterPro" id="IPR051547">
    <property type="entry name" value="TDP2-like"/>
</dbReference>
<comment type="cofactor">
    <cofactor evidence="2">
        <name>Mg(2+)</name>
        <dbReference type="ChEBI" id="CHEBI:18420"/>
    </cofactor>
</comment>
<dbReference type="AlphaFoldDB" id="A0A7G9GFG2"/>
<dbReference type="GO" id="GO:0006281">
    <property type="term" value="P:DNA repair"/>
    <property type="evidence" value="ECO:0007669"/>
    <property type="project" value="UniProtKB-KW"/>
</dbReference>
<evidence type="ECO:0000256" key="3">
    <source>
        <dbReference type="ARBA" id="ARBA00022722"/>
    </source>
</evidence>
<dbReference type="PANTHER" id="PTHR15822">
    <property type="entry name" value="TRAF AND TNF RECEPTOR-ASSOCIATED PROTEIN"/>
    <property type="match status" value="1"/>
</dbReference>
<dbReference type="RefSeq" id="WP_249329274.1">
    <property type="nucleotide sequence ID" value="NZ_CP060635.1"/>
</dbReference>
<dbReference type="Pfam" id="PF03372">
    <property type="entry name" value="Exo_endo_phos"/>
    <property type="match status" value="1"/>
</dbReference>
<reference evidence="11 12" key="1">
    <citation type="submission" date="2020-08" db="EMBL/GenBank/DDBJ databases">
        <authorList>
            <person name="Liu C."/>
            <person name="Sun Q."/>
        </authorList>
    </citation>
    <scope>NUCLEOTIDE SEQUENCE [LARGE SCALE GENOMIC DNA]</scope>
    <source>
        <strain evidence="11 12">NSJ-29</strain>
    </source>
</reference>
<feature type="domain" description="Endonuclease/exonuclease/phosphatase" evidence="10">
    <location>
        <begin position="95"/>
        <end position="328"/>
    </location>
</feature>
<evidence type="ECO:0000256" key="9">
    <source>
        <dbReference type="SAM" id="Phobius"/>
    </source>
</evidence>
<evidence type="ECO:0000256" key="4">
    <source>
        <dbReference type="ARBA" id="ARBA00022723"/>
    </source>
</evidence>
<keyword evidence="9" id="KW-0472">Membrane</keyword>
<evidence type="ECO:0000256" key="6">
    <source>
        <dbReference type="ARBA" id="ARBA00022801"/>
    </source>
</evidence>
<evidence type="ECO:0000256" key="7">
    <source>
        <dbReference type="ARBA" id="ARBA00022842"/>
    </source>
</evidence>